<sequence length="76" mass="8360">MSDERAEQGALTWQIDEELRVPLHADRQVGLSIFDRLDDSVEIPTAYAQTDPDWVDGLVVQAVDAATTAAQKPADH</sequence>
<dbReference type="Proteomes" id="UP000198816">
    <property type="component" value="Unassembled WGS sequence"/>
</dbReference>
<name>A0A1H2VGP5_THIRO</name>
<dbReference type="RefSeq" id="WP_175534559.1">
    <property type="nucleotide sequence ID" value="NZ_FNNZ01000007.1"/>
</dbReference>
<evidence type="ECO:0000313" key="1">
    <source>
        <dbReference type="EMBL" id="SDW67501.1"/>
    </source>
</evidence>
<dbReference type="EMBL" id="FNNZ01000007">
    <property type="protein sequence ID" value="SDW67501.1"/>
    <property type="molecule type" value="Genomic_DNA"/>
</dbReference>
<keyword evidence="2" id="KW-1185">Reference proteome</keyword>
<gene>
    <name evidence="1" type="ORF">SAMN05421783_10716</name>
</gene>
<dbReference type="STRING" id="1058.SAMN05421783_10716"/>
<evidence type="ECO:0000313" key="2">
    <source>
        <dbReference type="Proteomes" id="UP000198816"/>
    </source>
</evidence>
<dbReference type="AlphaFoldDB" id="A0A1H2VGP5"/>
<reference evidence="2" key="1">
    <citation type="submission" date="2016-10" db="EMBL/GenBank/DDBJ databases">
        <authorList>
            <person name="Varghese N."/>
            <person name="Submissions S."/>
        </authorList>
    </citation>
    <scope>NUCLEOTIDE SEQUENCE [LARGE SCALE GENOMIC DNA]</scope>
    <source>
        <strain evidence="2">DSM 217</strain>
    </source>
</reference>
<accession>A0A1H2VGP5</accession>
<proteinExistence type="predicted"/>
<protein>
    <submittedName>
        <fullName evidence="1">Uncharacterized protein</fullName>
    </submittedName>
</protein>
<organism evidence="1 2">
    <name type="scientific">Thiocapsa roseopersicina</name>
    <dbReference type="NCBI Taxonomy" id="1058"/>
    <lineage>
        <taxon>Bacteria</taxon>
        <taxon>Pseudomonadati</taxon>
        <taxon>Pseudomonadota</taxon>
        <taxon>Gammaproteobacteria</taxon>
        <taxon>Chromatiales</taxon>
        <taxon>Chromatiaceae</taxon>
        <taxon>Thiocapsa</taxon>
    </lineage>
</organism>